<keyword evidence="3" id="KW-0479">Metal-binding</keyword>
<dbReference type="SFLD" id="SFLDG01129">
    <property type="entry name" value="C1.5:_HAD__Beta-PGM__Phosphata"/>
    <property type="match status" value="1"/>
</dbReference>
<evidence type="ECO:0000256" key="3">
    <source>
        <dbReference type="ARBA" id="ARBA00022723"/>
    </source>
</evidence>
<evidence type="ECO:0000256" key="4">
    <source>
        <dbReference type="ARBA" id="ARBA00022842"/>
    </source>
</evidence>
<keyword evidence="4" id="KW-0460">Magnesium</keyword>
<evidence type="ECO:0000313" key="6">
    <source>
        <dbReference type="Proteomes" id="UP000826014"/>
    </source>
</evidence>
<evidence type="ECO:0000256" key="2">
    <source>
        <dbReference type="ARBA" id="ARBA00006171"/>
    </source>
</evidence>
<dbReference type="NCBIfam" id="TIGR01509">
    <property type="entry name" value="HAD-SF-IA-v3"/>
    <property type="match status" value="1"/>
</dbReference>
<dbReference type="InterPro" id="IPR006439">
    <property type="entry name" value="HAD-SF_hydro_IA"/>
</dbReference>
<evidence type="ECO:0000256" key="1">
    <source>
        <dbReference type="ARBA" id="ARBA00001946"/>
    </source>
</evidence>
<comment type="cofactor">
    <cofactor evidence="1">
        <name>Mg(2+)</name>
        <dbReference type="ChEBI" id="CHEBI:18420"/>
    </cofactor>
</comment>
<dbReference type="Pfam" id="PF13419">
    <property type="entry name" value="HAD_2"/>
    <property type="match status" value="1"/>
</dbReference>
<dbReference type="InterPro" id="IPR023198">
    <property type="entry name" value="PGP-like_dom2"/>
</dbReference>
<sequence>MFKKLFDSYDIILFDFDGLLVDTEPLHFLAYREMCSKNEICLNWDFVRFCQEAHSSAFGIWKAFQKEFPTLLKKKSKEVLYQEKKEIYQELLKTTILKLMPGVHALLQALAMSNTLSAVVTNSALSQVEPIRKTLPILNVIPLWITREDYPLAKPAPDGYLQAIEQLGRKERIIGFEDTLKGIHALQAAKVEAVLVNPICPEGVKGFIHLDRIDHICLNI</sequence>
<dbReference type="SUPFAM" id="SSF56784">
    <property type="entry name" value="HAD-like"/>
    <property type="match status" value="1"/>
</dbReference>
<gene>
    <name evidence="5" type="ORF">RHABOEDO_000555</name>
</gene>
<dbReference type="RefSeq" id="WP_215216766.1">
    <property type="nucleotide sequence ID" value="NZ_CP075587.1"/>
</dbReference>
<dbReference type="GO" id="GO:0016787">
    <property type="term" value="F:hydrolase activity"/>
    <property type="evidence" value="ECO:0007669"/>
    <property type="project" value="UniProtKB-KW"/>
</dbReference>
<dbReference type="Proteomes" id="UP000826014">
    <property type="component" value="Chromosome"/>
</dbReference>
<dbReference type="InterPro" id="IPR023214">
    <property type="entry name" value="HAD_sf"/>
</dbReference>
<dbReference type="Gene3D" id="1.10.150.240">
    <property type="entry name" value="Putative phosphatase, domain 2"/>
    <property type="match status" value="1"/>
</dbReference>
<dbReference type="InterPro" id="IPR041492">
    <property type="entry name" value="HAD_2"/>
</dbReference>
<dbReference type="SFLD" id="SFLDS00003">
    <property type="entry name" value="Haloacid_Dehalogenase"/>
    <property type="match status" value="1"/>
</dbReference>
<dbReference type="CDD" id="cd07505">
    <property type="entry name" value="HAD_BPGM-like"/>
    <property type="match status" value="1"/>
</dbReference>
<reference evidence="5 6" key="1">
    <citation type="journal article" date="2022" name="bioRxiv">
        <title>Ecology and evolution of chlamydial symbionts of arthropods.</title>
        <authorList>
            <person name="Halter T."/>
            <person name="Koestlbacher S."/>
            <person name="Collingro A."/>
            <person name="Sixt B.S."/>
            <person name="Toenshoff E.R."/>
            <person name="Hendrickx F."/>
            <person name="Kostanjsek R."/>
            <person name="Horn M."/>
        </authorList>
    </citation>
    <scope>NUCLEOTIDE SEQUENCE [LARGE SCALE GENOMIC DNA]</scope>
    <source>
        <strain evidence="5">W744xW776</strain>
    </source>
</reference>
<organism evidence="5 6">
    <name type="scientific">Candidatus Rhabdochlamydia oedothoracis</name>
    <dbReference type="NCBI Taxonomy" id="2720720"/>
    <lineage>
        <taxon>Bacteria</taxon>
        <taxon>Pseudomonadati</taxon>
        <taxon>Chlamydiota</taxon>
        <taxon>Chlamydiia</taxon>
        <taxon>Parachlamydiales</taxon>
        <taxon>Candidatus Rhabdochlamydiaceae</taxon>
        <taxon>Candidatus Rhabdochlamydia</taxon>
    </lineage>
</organism>
<dbReference type="EMBL" id="CP075587">
    <property type="protein sequence ID" value="QYF48399.1"/>
    <property type="molecule type" value="Genomic_DNA"/>
</dbReference>
<keyword evidence="5" id="KW-0378">Hydrolase</keyword>
<accession>A0ABX8V590</accession>
<dbReference type="PANTHER" id="PTHR46193:SF21">
    <property type="entry name" value="SLL1138 PROTEIN"/>
    <property type="match status" value="1"/>
</dbReference>
<dbReference type="PANTHER" id="PTHR46193">
    <property type="entry name" value="6-PHOSPHOGLUCONATE PHOSPHATASE"/>
    <property type="match status" value="1"/>
</dbReference>
<name>A0ABX8V590_9BACT</name>
<comment type="similarity">
    <text evidence="2">Belongs to the HAD-like hydrolase superfamily. CbbY/CbbZ/Gph/YieH family.</text>
</comment>
<dbReference type="EC" id="3.1.3.-" evidence="5"/>
<protein>
    <submittedName>
        <fullName evidence="5">Phosphorylated carbohydrates phosphatase</fullName>
        <ecNumber evidence="5">3.1.3.-</ecNumber>
    </submittedName>
</protein>
<dbReference type="InterPro" id="IPR036412">
    <property type="entry name" value="HAD-like_sf"/>
</dbReference>
<evidence type="ECO:0000313" key="5">
    <source>
        <dbReference type="EMBL" id="QYF48399.1"/>
    </source>
</evidence>
<proteinExistence type="inferred from homology"/>
<keyword evidence="6" id="KW-1185">Reference proteome</keyword>
<dbReference type="InterPro" id="IPR051600">
    <property type="entry name" value="Beta-PGM-like"/>
</dbReference>
<dbReference type="Gene3D" id="3.40.50.1000">
    <property type="entry name" value="HAD superfamily/HAD-like"/>
    <property type="match status" value="1"/>
</dbReference>